<evidence type="ECO:0000259" key="1">
    <source>
        <dbReference type="Pfam" id="PF19789"/>
    </source>
</evidence>
<accession>A0A9Q9D6H1</accession>
<name>A0A9Q9D6H1_9LACT</name>
<sequence>MKSKKKMMMFLGLSLLQILIAVFIVVKREDFIYLLPAKEPQVLRDLAYDKDKRLGYTIHIKEEGKLVPYLVLTKNYINQGNVLLLRKYLLDPPMSFRDGWEEAYYGHSIPDAFMHKDFIKRLAKGIQENIPLTELGIKPSEENAGMGHIEKIKRKLFLLSDIDVGNYKGRVRFEDDRNLMYFKRKGGVKEDRLAYLEGDSTPYSWWLRTAFATASTVVSAVNYEGMLSGGGVVYPAHVRPAFTLPPEIEVEEKVINGNKEYVLKIDK</sequence>
<reference evidence="2" key="1">
    <citation type="journal article" date="2022" name="Front. Microbiol.">
        <title>Feed Insects as a Reservoir of Granadaene-Producing Lactococci.</title>
        <authorList>
            <person name="Neuzil-Bunesova V."/>
            <person name="Ramirez Garcia A."/>
            <person name="Modrackova N."/>
            <person name="Makovska M."/>
            <person name="Sabolova M."/>
            <person name="Sproer C."/>
            <person name="Bunk B."/>
            <person name="Blom J."/>
            <person name="Schwab C."/>
        </authorList>
    </citation>
    <scope>NUCLEOTIDE SEQUENCE</scope>
    <source>
        <strain evidence="2">I4/6O</strain>
    </source>
</reference>
<dbReference type="EMBL" id="CP086395">
    <property type="protein sequence ID" value="USJ20185.1"/>
    <property type="molecule type" value="Genomic_DNA"/>
</dbReference>
<dbReference type="Pfam" id="PF19789">
    <property type="entry name" value="DUF6273"/>
    <property type="match status" value="1"/>
</dbReference>
<organism evidence="2 3">
    <name type="scientific">Lactococcus formosensis</name>
    <dbReference type="NCBI Taxonomy" id="1281486"/>
    <lineage>
        <taxon>Bacteria</taxon>
        <taxon>Bacillati</taxon>
        <taxon>Bacillota</taxon>
        <taxon>Bacilli</taxon>
        <taxon>Lactobacillales</taxon>
        <taxon>Streptococcaceae</taxon>
        <taxon>Lactococcus</taxon>
    </lineage>
</organism>
<dbReference type="AlphaFoldDB" id="A0A9Q9D6H1"/>
<evidence type="ECO:0000313" key="3">
    <source>
        <dbReference type="Proteomes" id="UP001056730"/>
    </source>
</evidence>
<dbReference type="KEGG" id="lfo:LMK00_10275"/>
<feature type="domain" description="DUF6273" evidence="1">
    <location>
        <begin position="79"/>
        <end position="245"/>
    </location>
</feature>
<dbReference type="RefSeq" id="WP_252175402.1">
    <property type="nucleotide sequence ID" value="NZ_CP086395.1"/>
</dbReference>
<protein>
    <submittedName>
        <fullName evidence="2">DUF6273 domain-containing protein</fullName>
    </submittedName>
</protein>
<dbReference type="Proteomes" id="UP001056730">
    <property type="component" value="Chromosome"/>
</dbReference>
<dbReference type="InterPro" id="IPR046240">
    <property type="entry name" value="DUF6273"/>
</dbReference>
<evidence type="ECO:0000313" key="2">
    <source>
        <dbReference type="EMBL" id="USJ20185.1"/>
    </source>
</evidence>
<gene>
    <name evidence="2" type="ORF">LMK00_10275</name>
</gene>
<proteinExistence type="predicted"/>